<proteinExistence type="predicted"/>
<dbReference type="EMBL" id="CAIIXF020000001">
    <property type="protein sequence ID" value="CAH1773776.1"/>
    <property type="molecule type" value="Genomic_DNA"/>
</dbReference>
<organism evidence="2 3">
    <name type="scientific">Owenia fusiformis</name>
    <name type="common">Polychaete worm</name>
    <dbReference type="NCBI Taxonomy" id="6347"/>
    <lineage>
        <taxon>Eukaryota</taxon>
        <taxon>Metazoa</taxon>
        <taxon>Spiralia</taxon>
        <taxon>Lophotrochozoa</taxon>
        <taxon>Annelida</taxon>
        <taxon>Polychaeta</taxon>
        <taxon>Sedentaria</taxon>
        <taxon>Canalipalpata</taxon>
        <taxon>Sabellida</taxon>
        <taxon>Oweniida</taxon>
        <taxon>Oweniidae</taxon>
        <taxon>Owenia</taxon>
    </lineage>
</organism>
<reference evidence="2" key="1">
    <citation type="submission" date="2022-03" db="EMBL/GenBank/DDBJ databases">
        <authorList>
            <person name="Martin C."/>
        </authorList>
    </citation>
    <scope>NUCLEOTIDE SEQUENCE</scope>
</reference>
<dbReference type="Proteomes" id="UP000749559">
    <property type="component" value="Unassembled WGS sequence"/>
</dbReference>
<evidence type="ECO:0000313" key="3">
    <source>
        <dbReference type="Proteomes" id="UP000749559"/>
    </source>
</evidence>
<accession>A0A8J1UCM6</accession>
<dbReference type="OrthoDB" id="10260545at2759"/>
<feature type="compositionally biased region" description="Polar residues" evidence="1">
    <location>
        <begin position="34"/>
        <end position="43"/>
    </location>
</feature>
<dbReference type="AlphaFoldDB" id="A0A8J1UCM6"/>
<gene>
    <name evidence="2" type="ORF">OFUS_LOCUS1325</name>
</gene>
<comment type="caution">
    <text evidence="2">The sequence shown here is derived from an EMBL/GenBank/DDBJ whole genome shotgun (WGS) entry which is preliminary data.</text>
</comment>
<protein>
    <submittedName>
        <fullName evidence="2">Uncharacterized protein</fullName>
    </submittedName>
</protein>
<feature type="region of interest" description="Disordered" evidence="1">
    <location>
        <begin position="1"/>
        <end position="56"/>
    </location>
</feature>
<sequence>MQQRKRHIENTIGGRGPGGRGSRQHKRNIPGKVTITSPLNSSLKNKKNAFSKTATSPQSCLKSKLETFTPKTGQKTKSVNIYIGENFSVRLNEYFKLIKCINDNKEGGLIQYEYDPFRRVRNMKLSEHAQKLQDVPNAGGSSVISEVMSYEVLKRCFGAKLLKTEMEVSYFPEGGSITDYVCEMFSTRLGVSVTRAMKYRGEYTDEDAEKLLVKKLTGVIQATQNSLENWSKQILHVWATSTNVANTIIKTYHKLPEHIKCNTVVIVTIAHNSPEIFFNM</sequence>
<evidence type="ECO:0000313" key="2">
    <source>
        <dbReference type="EMBL" id="CAH1773776.1"/>
    </source>
</evidence>
<name>A0A8J1UCM6_OWEFU</name>
<keyword evidence="3" id="KW-1185">Reference proteome</keyword>
<evidence type="ECO:0000256" key="1">
    <source>
        <dbReference type="SAM" id="MobiDB-lite"/>
    </source>
</evidence>